<reference evidence="3" key="1">
    <citation type="journal article" date="2019" name="Plant Biotechnol. J.">
        <title>Genome sequencing of the Australian wild diploid species Gossypium australe highlights disease resistance and delayed gland morphogenesis.</title>
        <authorList>
            <person name="Cai Y."/>
            <person name="Cai X."/>
            <person name="Wang Q."/>
            <person name="Wang P."/>
            <person name="Zhang Y."/>
            <person name="Cai C."/>
            <person name="Xu Y."/>
            <person name="Wang K."/>
            <person name="Zhou Z."/>
            <person name="Wang C."/>
            <person name="Geng S."/>
            <person name="Li B."/>
            <person name="Dong Q."/>
            <person name="Hou Y."/>
            <person name="Wang H."/>
            <person name="Ai P."/>
            <person name="Liu Z."/>
            <person name="Yi F."/>
            <person name="Sun M."/>
            <person name="An G."/>
            <person name="Cheng J."/>
            <person name="Zhang Y."/>
            <person name="Shi Q."/>
            <person name="Xie Y."/>
            <person name="Shi X."/>
            <person name="Chang Y."/>
            <person name="Huang F."/>
            <person name="Chen Y."/>
            <person name="Hong S."/>
            <person name="Mi L."/>
            <person name="Sun Q."/>
            <person name="Zhang L."/>
            <person name="Zhou B."/>
            <person name="Peng R."/>
            <person name="Zhang X."/>
            <person name="Liu F."/>
        </authorList>
    </citation>
    <scope>NUCLEOTIDE SEQUENCE [LARGE SCALE GENOMIC DNA]</scope>
    <source>
        <strain evidence="3">cv. PA1801</strain>
    </source>
</reference>
<gene>
    <name evidence="2" type="ORF">EPI10_021331</name>
</gene>
<sequence>MYIWLRPEWPNIFDITVTLEGSGISQRRSLPRACLHACHYCAPARPTCLCTPRPRLPYLNLETDKNQPNTHPYGTIRKTKAMDKRLERLEQMQKEMQEQMQAQMQEQLVKIQQDMMDKMMES</sequence>
<keyword evidence="3" id="KW-1185">Reference proteome</keyword>
<evidence type="ECO:0000256" key="1">
    <source>
        <dbReference type="SAM" id="Coils"/>
    </source>
</evidence>
<organism evidence="2 3">
    <name type="scientific">Gossypium australe</name>
    <dbReference type="NCBI Taxonomy" id="47621"/>
    <lineage>
        <taxon>Eukaryota</taxon>
        <taxon>Viridiplantae</taxon>
        <taxon>Streptophyta</taxon>
        <taxon>Embryophyta</taxon>
        <taxon>Tracheophyta</taxon>
        <taxon>Spermatophyta</taxon>
        <taxon>Magnoliopsida</taxon>
        <taxon>eudicotyledons</taxon>
        <taxon>Gunneridae</taxon>
        <taxon>Pentapetalae</taxon>
        <taxon>rosids</taxon>
        <taxon>malvids</taxon>
        <taxon>Malvales</taxon>
        <taxon>Malvaceae</taxon>
        <taxon>Malvoideae</taxon>
        <taxon>Gossypium</taxon>
    </lineage>
</organism>
<feature type="coiled-coil region" evidence="1">
    <location>
        <begin position="79"/>
        <end position="114"/>
    </location>
</feature>
<accession>A0A5B6WIC7</accession>
<dbReference type="EMBL" id="SMMG02000003">
    <property type="protein sequence ID" value="KAA3480926.1"/>
    <property type="molecule type" value="Genomic_DNA"/>
</dbReference>
<dbReference type="Proteomes" id="UP000325315">
    <property type="component" value="Unassembled WGS sequence"/>
</dbReference>
<evidence type="ECO:0000313" key="3">
    <source>
        <dbReference type="Proteomes" id="UP000325315"/>
    </source>
</evidence>
<keyword evidence="1" id="KW-0175">Coiled coil</keyword>
<protein>
    <submittedName>
        <fullName evidence="2">E3 ubiquitin-protein ligase BRE1-like</fullName>
    </submittedName>
</protein>
<dbReference type="AlphaFoldDB" id="A0A5B6WIC7"/>
<proteinExistence type="predicted"/>
<comment type="caution">
    <text evidence="2">The sequence shown here is derived from an EMBL/GenBank/DDBJ whole genome shotgun (WGS) entry which is preliminary data.</text>
</comment>
<evidence type="ECO:0000313" key="2">
    <source>
        <dbReference type="EMBL" id="KAA3480926.1"/>
    </source>
</evidence>
<name>A0A5B6WIC7_9ROSI</name>